<dbReference type="GO" id="GO:0005737">
    <property type="term" value="C:cytoplasm"/>
    <property type="evidence" value="ECO:0007669"/>
    <property type="project" value="TreeGrafter"/>
</dbReference>
<evidence type="ECO:0000256" key="1">
    <source>
        <dbReference type="ARBA" id="ARBA00022723"/>
    </source>
</evidence>
<protein>
    <submittedName>
        <fullName evidence="8">RING finger and SPRY domain-containing protein 1</fullName>
    </submittedName>
</protein>
<evidence type="ECO:0000259" key="5">
    <source>
        <dbReference type="PROSITE" id="PS50089"/>
    </source>
</evidence>
<dbReference type="GeneID" id="100901463"/>
<dbReference type="InterPro" id="IPR043136">
    <property type="entry name" value="B30.2/SPRY_sf"/>
</dbReference>
<sequence>MGSSCCKPSKEENDEVCHGHFTGAESAVQMERLVRDALALLRTFENQDQEPPAFVTQLIRLADKKWVLVVETLCRIVPLDDPLGPGMISTVLDDCPLPSREDLMDFVDLLTTLPTGDYAYEKNLCVVLALLADKLAGPSAVSLLNTTTLTFLTERLDYRRNQDTQVILFSLLVLEKFAQTLENKVIIERFIAEQPDMEVHPLRTLEEWVDESDLVRRQVGFCAQWALDNIFILPDRELSYQKVDMTGINVRLNDNDASEYLKISPNGLEARTDASSFEFVRSTFEVSRGCWYYEVHLVTSGIMQIGWATRDSRFSNHDGCGIGDDQYSIAYDGCRQSIWHRARKTPIDHKEWQPGDILGCLLDIDRQDCIFSLNGVALPAVLCSGIFDSTKGSGFFAAASFMTYQQCRFNFGLHELVYPPVDRKYQCFNQCAELSPENARVIPRHVKLRRSSIGVANACSICVDFEATIQLKPCDHSGFCVKCANLLESCPLCRADIFERRSIS</sequence>
<dbReference type="Pfam" id="PF13920">
    <property type="entry name" value="zf-C3HC4_3"/>
    <property type="match status" value="1"/>
</dbReference>
<dbReference type="GO" id="GO:0004842">
    <property type="term" value="F:ubiquitin-protein transferase activity"/>
    <property type="evidence" value="ECO:0007669"/>
    <property type="project" value="InterPro"/>
</dbReference>
<keyword evidence="1" id="KW-0479">Metal-binding</keyword>
<dbReference type="PANTHER" id="PTHR13363:SF6">
    <property type="entry name" value="RING FINGER AND SPRY DOMAIN-CONTAINING PROTEIN 1"/>
    <property type="match status" value="1"/>
</dbReference>
<dbReference type="Pfam" id="PF00622">
    <property type="entry name" value="SPRY"/>
    <property type="match status" value="1"/>
</dbReference>
<gene>
    <name evidence="8" type="primary">LOC100901463</name>
</gene>
<dbReference type="SMART" id="SM00449">
    <property type="entry name" value="SPRY"/>
    <property type="match status" value="1"/>
</dbReference>
<dbReference type="InterPro" id="IPR003877">
    <property type="entry name" value="SPRY_dom"/>
</dbReference>
<dbReference type="RefSeq" id="XP_018496481.1">
    <property type="nucleotide sequence ID" value="XM_018640965.1"/>
</dbReference>
<name>A0AAJ7L7R2_9ACAR</name>
<keyword evidence="3" id="KW-0862">Zinc</keyword>
<feature type="domain" description="RING-type" evidence="5">
    <location>
        <begin position="459"/>
        <end position="494"/>
    </location>
</feature>
<evidence type="ECO:0000256" key="3">
    <source>
        <dbReference type="ARBA" id="ARBA00022833"/>
    </source>
</evidence>
<dbReference type="PROSITE" id="PS50188">
    <property type="entry name" value="B302_SPRY"/>
    <property type="match status" value="1"/>
</dbReference>
<evidence type="ECO:0000256" key="2">
    <source>
        <dbReference type="ARBA" id="ARBA00022771"/>
    </source>
</evidence>
<dbReference type="InterPro" id="IPR013083">
    <property type="entry name" value="Znf_RING/FYVE/PHD"/>
</dbReference>
<dbReference type="Gene3D" id="3.30.40.10">
    <property type="entry name" value="Zinc/RING finger domain, C3HC4 (zinc finger)"/>
    <property type="match status" value="1"/>
</dbReference>
<dbReference type="Proteomes" id="UP000694867">
    <property type="component" value="Unplaced"/>
</dbReference>
<dbReference type="GO" id="GO:0051603">
    <property type="term" value="P:proteolysis involved in protein catabolic process"/>
    <property type="evidence" value="ECO:0007669"/>
    <property type="project" value="TreeGrafter"/>
</dbReference>
<dbReference type="SUPFAM" id="SSF49899">
    <property type="entry name" value="Concanavalin A-like lectins/glucanases"/>
    <property type="match status" value="1"/>
</dbReference>
<reference evidence="8" key="1">
    <citation type="submission" date="2025-08" db="UniProtKB">
        <authorList>
            <consortium name="RefSeq"/>
        </authorList>
    </citation>
    <scope>IDENTIFICATION</scope>
</reference>
<proteinExistence type="predicted"/>
<evidence type="ECO:0000259" key="6">
    <source>
        <dbReference type="PROSITE" id="PS50188"/>
    </source>
</evidence>
<dbReference type="PROSITE" id="PS50089">
    <property type="entry name" value="ZF_RING_2"/>
    <property type="match status" value="1"/>
</dbReference>
<dbReference type="InterPro" id="IPR001870">
    <property type="entry name" value="B30.2/SPRY"/>
</dbReference>
<dbReference type="InterPro" id="IPR013320">
    <property type="entry name" value="ConA-like_dom_sf"/>
</dbReference>
<evidence type="ECO:0000313" key="7">
    <source>
        <dbReference type="Proteomes" id="UP000694867"/>
    </source>
</evidence>
<dbReference type="InterPro" id="IPR045129">
    <property type="entry name" value="RNF123/RKP/RSPRY1"/>
</dbReference>
<dbReference type="KEGG" id="goe:100901463"/>
<dbReference type="InterPro" id="IPR001841">
    <property type="entry name" value="Znf_RING"/>
</dbReference>
<keyword evidence="7" id="KW-1185">Reference proteome</keyword>
<dbReference type="GO" id="GO:0008270">
    <property type="term" value="F:zinc ion binding"/>
    <property type="evidence" value="ECO:0007669"/>
    <property type="project" value="UniProtKB-KW"/>
</dbReference>
<dbReference type="SUPFAM" id="SSF57850">
    <property type="entry name" value="RING/U-box"/>
    <property type="match status" value="1"/>
</dbReference>
<dbReference type="AlphaFoldDB" id="A0AAJ7L7R2"/>
<feature type="domain" description="B30.2/SPRY" evidence="6">
    <location>
        <begin position="230"/>
        <end position="416"/>
    </location>
</feature>
<evidence type="ECO:0000313" key="8">
    <source>
        <dbReference type="RefSeq" id="XP_018496481.1"/>
    </source>
</evidence>
<dbReference type="PANTHER" id="PTHR13363">
    <property type="entry name" value="RING FINGER AND SRY DOMAIN-CONTAINING"/>
    <property type="match status" value="1"/>
</dbReference>
<dbReference type="Gene3D" id="2.60.120.920">
    <property type="match status" value="1"/>
</dbReference>
<accession>A0AAJ7L7R2</accession>
<dbReference type="SMART" id="SM00184">
    <property type="entry name" value="RING"/>
    <property type="match status" value="1"/>
</dbReference>
<organism evidence="7 8">
    <name type="scientific">Galendromus occidentalis</name>
    <name type="common">western predatory mite</name>
    <dbReference type="NCBI Taxonomy" id="34638"/>
    <lineage>
        <taxon>Eukaryota</taxon>
        <taxon>Metazoa</taxon>
        <taxon>Ecdysozoa</taxon>
        <taxon>Arthropoda</taxon>
        <taxon>Chelicerata</taxon>
        <taxon>Arachnida</taxon>
        <taxon>Acari</taxon>
        <taxon>Parasitiformes</taxon>
        <taxon>Mesostigmata</taxon>
        <taxon>Gamasina</taxon>
        <taxon>Phytoseioidea</taxon>
        <taxon>Phytoseiidae</taxon>
        <taxon>Typhlodrominae</taxon>
        <taxon>Galendromus</taxon>
    </lineage>
</organism>
<evidence type="ECO:0000256" key="4">
    <source>
        <dbReference type="PROSITE-ProRule" id="PRU00175"/>
    </source>
</evidence>
<keyword evidence="2 4" id="KW-0863">Zinc-finger</keyword>